<dbReference type="PANTHER" id="PTHR46401">
    <property type="entry name" value="GLYCOSYLTRANSFERASE WBBK-RELATED"/>
    <property type="match status" value="1"/>
</dbReference>
<dbReference type="CAZy" id="GT4">
    <property type="family name" value="Glycosyltransferase Family 4"/>
</dbReference>
<dbReference type="GO" id="GO:0009103">
    <property type="term" value="P:lipopolysaccharide biosynthetic process"/>
    <property type="evidence" value="ECO:0007669"/>
    <property type="project" value="TreeGrafter"/>
</dbReference>
<sequence length="367" mass="39568">MLRVSLDVLPLVGARTGVGEFVWHLANALLEAGVDVSGWGVTWRGRDRLRAAVPAELRVHDARLPARPLWAAWARWRWPSIDRVFADVDVVHATNFTLPPLRERPSVVTVHDLTVVHHPNWCDRATLVYPKLVAAAVREGSFVHTPSEAVAREVRAWLGLDADRVVAVPHGAPGAPVAPPAAPARIARLAGRRYVLALGTLEPRKGIDVLIEAFAHVAEHERDLELVLAGQWGWGVDAITSALVASPVRARIRVLGYVDPIERAWLLTNAAMLAYPSRYEGFGLPPLEAMAAGVPVVASDVPAVREVVGSAAVLAPVGDAAALAASIGRALVDADRLRALGPSRAAQFTWERTARAMIELYERVAAT</sequence>
<evidence type="ECO:0000313" key="6">
    <source>
        <dbReference type="Proteomes" id="UP000000771"/>
    </source>
</evidence>
<proteinExistence type="predicted"/>
<keyword evidence="6" id="KW-1185">Reference proteome</keyword>
<dbReference type="CDD" id="cd03809">
    <property type="entry name" value="GT4_MtfB-like"/>
    <property type="match status" value="1"/>
</dbReference>
<reference evidence="5 6" key="1">
    <citation type="journal article" date="2009" name="Stand. Genomic Sci.">
        <title>Complete genome sequence of Acidimicrobium ferrooxidans type strain (ICP).</title>
        <authorList>
            <person name="Clum A."/>
            <person name="Nolan M."/>
            <person name="Lang E."/>
            <person name="Glavina Del Rio T."/>
            <person name="Tice H."/>
            <person name="Copeland A."/>
            <person name="Cheng J.F."/>
            <person name="Lucas S."/>
            <person name="Chen F."/>
            <person name="Bruce D."/>
            <person name="Goodwin L."/>
            <person name="Pitluck S."/>
            <person name="Ivanova N."/>
            <person name="Mavrommatis K."/>
            <person name="Mikhailova N."/>
            <person name="Pati A."/>
            <person name="Chen A."/>
            <person name="Palaniappan K."/>
            <person name="Goker M."/>
            <person name="Spring S."/>
            <person name="Land M."/>
            <person name="Hauser L."/>
            <person name="Chang Y.J."/>
            <person name="Jeffries C.C."/>
            <person name="Chain P."/>
            <person name="Bristow J."/>
            <person name="Eisen J.A."/>
            <person name="Markowitz V."/>
            <person name="Hugenholtz P."/>
            <person name="Kyrpides N.C."/>
            <person name="Klenk H.P."/>
            <person name="Lapidus A."/>
        </authorList>
    </citation>
    <scope>NUCLEOTIDE SEQUENCE [LARGE SCALE GENOMIC DNA]</scope>
    <source>
        <strain evidence="6">DSM 10331 / JCM 15462 / NBRC 103882 / ICP</strain>
    </source>
</reference>
<dbReference type="Pfam" id="PF00534">
    <property type="entry name" value="Glycos_transf_1"/>
    <property type="match status" value="1"/>
</dbReference>
<dbReference type="PANTHER" id="PTHR46401:SF2">
    <property type="entry name" value="GLYCOSYLTRANSFERASE WBBK-RELATED"/>
    <property type="match status" value="1"/>
</dbReference>
<dbReference type="Pfam" id="PF13439">
    <property type="entry name" value="Glyco_transf_4"/>
    <property type="match status" value="1"/>
</dbReference>
<dbReference type="eggNOG" id="COG0438">
    <property type="taxonomic scope" value="Bacteria"/>
</dbReference>
<dbReference type="EMBL" id="CP001631">
    <property type="protein sequence ID" value="ACU53692.1"/>
    <property type="molecule type" value="Genomic_DNA"/>
</dbReference>
<dbReference type="InterPro" id="IPR001296">
    <property type="entry name" value="Glyco_trans_1"/>
</dbReference>
<dbReference type="GO" id="GO:0016757">
    <property type="term" value="F:glycosyltransferase activity"/>
    <property type="evidence" value="ECO:0007669"/>
    <property type="project" value="UniProtKB-KW"/>
</dbReference>
<evidence type="ECO:0000256" key="2">
    <source>
        <dbReference type="ARBA" id="ARBA00022679"/>
    </source>
</evidence>
<keyword evidence="1" id="KW-0328">Glycosyltransferase</keyword>
<keyword evidence="2 5" id="KW-0808">Transferase</keyword>
<protein>
    <submittedName>
        <fullName evidence="5">Glycosyl transferase group 1</fullName>
    </submittedName>
</protein>
<gene>
    <name evidence="5" type="ordered locus">Afer_0742</name>
</gene>
<evidence type="ECO:0000313" key="5">
    <source>
        <dbReference type="EMBL" id="ACU53692.1"/>
    </source>
</evidence>
<feature type="domain" description="Glycosyltransferase subfamily 4-like N-terminal" evidence="4">
    <location>
        <begin position="17"/>
        <end position="171"/>
    </location>
</feature>
<evidence type="ECO:0000259" key="4">
    <source>
        <dbReference type="Pfam" id="PF13439"/>
    </source>
</evidence>
<organism evidence="5 6">
    <name type="scientific">Acidimicrobium ferrooxidans (strain DSM 10331 / JCM 15462 / NBRC 103882 / ICP)</name>
    <dbReference type="NCBI Taxonomy" id="525909"/>
    <lineage>
        <taxon>Bacteria</taxon>
        <taxon>Bacillati</taxon>
        <taxon>Actinomycetota</taxon>
        <taxon>Acidimicrobiia</taxon>
        <taxon>Acidimicrobiales</taxon>
        <taxon>Acidimicrobiaceae</taxon>
        <taxon>Acidimicrobium</taxon>
    </lineage>
</organism>
<dbReference type="Gene3D" id="3.40.50.2000">
    <property type="entry name" value="Glycogen Phosphorylase B"/>
    <property type="match status" value="2"/>
</dbReference>
<dbReference type="KEGG" id="afo:Afer_0742"/>
<dbReference type="RefSeq" id="WP_015798181.1">
    <property type="nucleotide sequence ID" value="NC_013124.1"/>
</dbReference>
<dbReference type="InterPro" id="IPR028098">
    <property type="entry name" value="Glyco_trans_4-like_N"/>
</dbReference>
<dbReference type="AlphaFoldDB" id="C7LY84"/>
<dbReference type="Proteomes" id="UP000000771">
    <property type="component" value="Chromosome"/>
</dbReference>
<dbReference type="HOGENOM" id="CLU_009583_27_6_11"/>
<evidence type="ECO:0000256" key="1">
    <source>
        <dbReference type="ARBA" id="ARBA00022676"/>
    </source>
</evidence>
<dbReference type="OrthoDB" id="9806887at2"/>
<name>C7LY84_ACIFD</name>
<evidence type="ECO:0000259" key="3">
    <source>
        <dbReference type="Pfam" id="PF00534"/>
    </source>
</evidence>
<accession>C7LY84</accession>
<dbReference type="STRING" id="525909.Afer_0742"/>
<feature type="domain" description="Glycosyl transferase family 1" evidence="3">
    <location>
        <begin position="191"/>
        <end position="340"/>
    </location>
</feature>
<dbReference type="SUPFAM" id="SSF53756">
    <property type="entry name" value="UDP-Glycosyltransferase/glycogen phosphorylase"/>
    <property type="match status" value="1"/>
</dbReference>